<dbReference type="Pfam" id="PF13637">
    <property type="entry name" value="Ank_4"/>
    <property type="match status" value="2"/>
</dbReference>
<dbReference type="PANTHER" id="PTHR24198:SF165">
    <property type="entry name" value="ANKYRIN REPEAT-CONTAINING PROTEIN-RELATED"/>
    <property type="match status" value="1"/>
</dbReference>
<organism evidence="4 5">
    <name type="scientific">[Myrmecia] bisecta</name>
    <dbReference type="NCBI Taxonomy" id="41462"/>
    <lineage>
        <taxon>Eukaryota</taxon>
        <taxon>Viridiplantae</taxon>
        <taxon>Chlorophyta</taxon>
        <taxon>core chlorophytes</taxon>
        <taxon>Trebouxiophyceae</taxon>
        <taxon>Trebouxiales</taxon>
        <taxon>Trebouxiaceae</taxon>
        <taxon>Myrmecia</taxon>
    </lineage>
</organism>
<dbReference type="Proteomes" id="UP001489004">
    <property type="component" value="Unassembled WGS sequence"/>
</dbReference>
<dbReference type="SMART" id="SM00248">
    <property type="entry name" value="ANK"/>
    <property type="match status" value="4"/>
</dbReference>
<evidence type="ECO:0000313" key="4">
    <source>
        <dbReference type="EMBL" id="KAK9830224.1"/>
    </source>
</evidence>
<proteinExistence type="predicted"/>
<evidence type="ECO:0000256" key="2">
    <source>
        <dbReference type="ARBA" id="ARBA00023043"/>
    </source>
</evidence>
<dbReference type="SUPFAM" id="SSF48403">
    <property type="entry name" value="Ankyrin repeat"/>
    <property type="match status" value="1"/>
</dbReference>
<sequence>MLPRLQNYGVRASIIWESADIWHPLPTPGENREPTVLQTGCEGSMAAALPVHAQSGASSPAPRQFESPRGLGDALCKAAEGGASRKLRRLLEGQPAELVDARDDCGLTPFHTAVLHGQLATAKLLANLGANKALMWQPGDLNLQDNRDMSEEQLDRTKCRLNNLGSWTLTARSGDLAVVGAWALTSRAATLPSDLLLRALLDAGFPTACPPEFVVAGDTLPTAFLAAARYGRLDNLRLLLQHGCADVGRTTLEGENAAHLAAKCSEPDIHTLQLTKLMRAIIDAGVDYTAKDNKGLTPLWPTKLEDCDYTGLEMQLRFLRKHEGAFGSGSARHSSGFLTACLLDASGRAASLILKLVEPLRPFLMQNLPKCDATPLCVAMDAENVPALRLVLQAMKQCEPPVPPDARLLCRPGEDPEPFRFMGPRLGPMLEELLDAGMDLFGLRDENGLDLLSACVLGGNLRAVKEGVPIAMT</sequence>
<dbReference type="PROSITE" id="PS50088">
    <property type="entry name" value="ANK_REPEAT"/>
    <property type="match status" value="1"/>
</dbReference>
<keyword evidence="1" id="KW-0677">Repeat</keyword>
<evidence type="ECO:0000256" key="3">
    <source>
        <dbReference type="PROSITE-ProRule" id="PRU00023"/>
    </source>
</evidence>
<dbReference type="PROSITE" id="PS50297">
    <property type="entry name" value="ANK_REP_REGION"/>
    <property type="match status" value="1"/>
</dbReference>
<dbReference type="PANTHER" id="PTHR24198">
    <property type="entry name" value="ANKYRIN REPEAT AND PROTEIN KINASE DOMAIN-CONTAINING PROTEIN"/>
    <property type="match status" value="1"/>
</dbReference>
<dbReference type="EMBL" id="JALJOR010000001">
    <property type="protein sequence ID" value="KAK9830224.1"/>
    <property type="molecule type" value="Genomic_DNA"/>
</dbReference>
<comment type="caution">
    <text evidence="4">The sequence shown here is derived from an EMBL/GenBank/DDBJ whole genome shotgun (WGS) entry which is preliminary data.</text>
</comment>
<gene>
    <name evidence="4" type="ORF">WJX72_010437</name>
</gene>
<keyword evidence="5" id="KW-1185">Reference proteome</keyword>
<reference evidence="4 5" key="1">
    <citation type="journal article" date="2024" name="Nat. Commun.">
        <title>Phylogenomics reveals the evolutionary origins of lichenization in chlorophyte algae.</title>
        <authorList>
            <person name="Puginier C."/>
            <person name="Libourel C."/>
            <person name="Otte J."/>
            <person name="Skaloud P."/>
            <person name="Haon M."/>
            <person name="Grisel S."/>
            <person name="Petersen M."/>
            <person name="Berrin J.G."/>
            <person name="Delaux P.M."/>
            <person name="Dal Grande F."/>
            <person name="Keller J."/>
        </authorList>
    </citation>
    <scope>NUCLEOTIDE SEQUENCE [LARGE SCALE GENOMIC DNA]</scope>
    <source>
        <strain evidence="4 5">SAG 2043</strain>
    </source>
</reference>
<evidence type="ECO:0000256" key="1">
    <source>
        <dbReference type="ARBA" id="ARBA00022737"/>
    </source>
</evidence>
<feature type="repeat" description="ANK" evidence="3">
    <location>
        <begin position="105"/>
        <end position="131"/>
    </location>
</feature>
<dbReference type="AlphaFoldDB" id="A0AAW1R9B0"/>
<dbReference type="InterPro" id="IPR036770">
    <property type="entry name" value="Ankyrin_rpt-contain_sf"/>
</dbReference>
<evidence type="ECO:0000313" key="5">
    <source>
        <dbReference type="Proteomes" id="UP001489004"/>
    </source>
</evidence>
<accession>A0AAW1R9B0</accession>
<dbReference type="InterPro" id="IPR002110">
    <property type="entry name" value="Ankyrin_rpt"/>
</dbReference>
<keyword evidence="2 3" id="KW-0040">ANK repeat</keyword>
<dbReference type="Gene3D" id="1.25.40.20">
    <property type="entry name" value="Ankyrin repeat-containing domain"/>
    <property type="match status" value="2"/>
</dbReference>
<protein>
    <submittedName>
        <fullName evidence="4">Uncharacterized protein</fullName>
    </submittedName>
</protein>
<name>A0AAW1R9B0_9CHLO</name>